<keyword evidence="6" id="KW-0472">Membrane</keyword>
<protein>
    <recommendedName>
        <fullName evidence="7">NAC domain-containing protein</fullName>
    </recommendedName>
</protein>
<dbReference type="PANTHER" id="PTHR31744:SF235">
    <property type="entry name" value="NAC DOMAIN-CONTAINING PROTEIN"/>
    <property type="match status" value="1"/>
</dbReference>
<accession>A0AAN7ILW9</accession>
<evidence type="ECO:0000256" key="5">
    <source>
        <dbReference type="SAM" id="MobiDB-lite"/>
    </source>
</evidence>
<sequence length="481" mass="54196">MTSSGTGVEVPVGYRFHPTDEELVSHYLRLKMQGGKDFEVRAIGEVNIYKHEPWDLPELSVTPSDGQGWFFFCAWEIKYSNSNRSSRLTKKGYWKSTGKDRNIKARGTNNVIGTKKTLVFYVGRGRNGVWTPWVIHEYKPATFLRHEKAFVLCRLFKKADVRTNEAPCDDGDVSSCAASDFEGQVPGHTIPQIHEINRVDADLASLPQSQHQDYVFASSLQLEEYNQPEPSVVDPTFTDGFEQDYDFANQQEEDQFVNSLFNQQDEYTFEEFRQSNDSRAPESSIKVYYNGGELSSDSDTDTAQAQHQQMHIINGGTASSSNRGQYKEKISGVVLDASSVDSAADIRHVLSTQSRSRHSVEQRAAPRKFHLKNSSLKVVSIDKAKDASRLSITTNLPQKERSITESDKEQKMAQGTNADNSPKSKKVRSAGSDRKGSLIFQETSQKGHESSPPLVYFVKILIGIFLFVVIIREMLLYGNWC</sequence>
<dbReference type="Pfam" id="PF02365">
    <property type="entry name" value="NAM"/>
    <property type="match status" value="1"/>
</dbReference>
<reference evidence="8 9" key="1">
    <citation type="journal article" date="2023" name="G3 (Bethesda)">
        <title>A haplotype-resolved chromosome-scale genome for Quercus rubra L. provides insights into the genetics of adaptive traits for red oak species.</title>
        <authorList>
            <person name="Kapoor B."/>
            <person name="Jenkins J."/>
            <person name="Schmutz J."/>
            <person name="Zhebentyayeva T."/>
            <person name="Kuelheim C."/>
            <person name="Coggeshall M."/>
            <person name="Heim C."/>
            <person name="Lasky J.R."/>
            <person name="Leites L."/>
            <person name="Islam-Faridi N."/>
            <person name="Romero-Severson J."/>
            <person name="DeLeo V.L."/>
            <person name="Lucas S.M."/>
            <person name="Lazic D."/>
            <person name="Gailing O."/>
            <person name="Carlson J."/>
            <person name="Staton M."/>
        </authorList>
    </citation>
    <scope>NUCLEOTIDE SEQUENCE [LARGE SCALE GENOMIC DNA]</scope>
    <source>
        <strain evidence="8">Pseudo-F2</strain>
    </source>
</reference>
<comment type="caution">
    <text evidence="8">The sequence shown here is derived from an EMBL/GenBank/DDBJ whole genome shotgun (WGS) entry which is preliminary data.</text>
</comment>
<keyword evidence="4" id="KW-0539">Nucleus</keyword>
<keyword evidence="1" id="KW-0805">Transcription regulation</keyword>
<evidence type="ECO:0000256" key="4">
    <source>
        <dbReference type="ARBA" id="ARBA00023242"/>
    </source>
</evidence>
<keyword evidence="9" id="KW-1185">Reference proteome</keyword>
<dbReference type="AlphaFoldDB" id="A0AAN7ILW9"/>
<evidence type="ECO:0000256" key="3">
    <source>
        <dbReference type="ARBA" id="ARBA00023163"/>
    </source>
</evidence>
<evidence type="ECO:0000313" key="9">
    <source>
        <dbReference type="Proteomes" id="UP001324115"/>
    </source>
</evidence>
<proteinExistence type="predicted"/>
<dbReference type="GO" id="GO:0006355">
    <property type="term" value="P:regulation of DNA-templated transcription"/>
    <property type="evidence" value="ECO:0007669"/>
    <property type="project" value="InterPro"/>
</dbReference>
<dbReference type="InterPro" id="IPR003441">
    <property type="entry name" value="NAC-dom"/>
</dbReference>
<evidence type="ECO:0000256" key="2">
    <source>
        <dbReference type="ARBA" id="ARBA00023125"/>
    </source>
</evidence>
<keyword evidence="2" id="KW-0238">DNA-binding</keyword>
<keyword evidence="6" id="KW-1133">Transmembrane helix</keyword>
<dbReference type="GO" id="GO:0003677">
    <property type="term" value="F:DNA binding"/>
    <property type="evidence" value="ECO:0007669"/>
    <property type="project" value="UniProtKB-KW"/>
</dbReference>
<name>A0AAN7ILW9_QUERU</name>
<feature type="domain" description="NAC" evidence="7">
    <location>
        <begin position="10"/>
        <end position="158"/>
    </location>
</feature>
<evidence type="ECO:0000259" key="7">
    <source>
        <dbReference type="PROSITE" id="PS51005"/>
    </source>
</evidence>
<organism evidence="8 9">
    <name type="scientific">Quercus rubra</name>
    <name type="common">Northern red oak</name>
    <name type="synonym">Quercus borealis</name>
    <dbReference type="NCBI Taxonomy" id="3512"/>
    <lineage>
        <taxon>Eukaryota</taxon>
        <taxon>Viridiplantae</taxon>
        <taxon>Streptophyta</taxon>
        <taxon>Embryophyta</taxon>
        <taxon>Tracheophyta</taxon>
        <taxon>Spermatophyta</taxon>
        <taxon>Magnoliopsida</taxon>
        <taxon>eudicotyledons</taxon>
        <taxon>Gunneridae</taxon>
        <taxon>Pentapetalae</taxon>
        <taxon>rosids</taxon>
        <taxon>fabids</taxon>
        <taxon>Fagales</taxon>
        <taxon>Fagaceae</taxon>
        <taxon>Quercus</taxon>
    </lineage>
</organism>
<keyword evidence="3" id="KW-0804">Transcription</keyword>
<dbReference type="PANTHER" id="PTHR31744">
    <property type="entry name" value="PROTEIN CUP-SHAPED COTYLEDON 2-RELATED"/>
    <property type="match status" value="1"/>
</dbReference>
<evidence type="ECO:0000256" key="1">
    <source>
        <dbReference type="ARBA" id="ARBA00023015"/>
    </source>
</evidence>
<keyword evidence="6" id="KW-0812">Transmembrane</keyword>
<dbReference type="Gene3D" id="2.170.150.80">
    <property type="entry name" value="NAC domain"/>
    <property type="match status" value="1"/>
</dbReference>
<dbReference type="Proteomes" id="UP001324115">
    <property type="component" value="Unassembled WGS sequence"/>
</dbReference>
<dbReference type="InterPro" id="IPR036093">
    <property type="entry name" value="NAC_dom_sf"/>
</dbReference>
<evidence type="ECO:0000313" key="8">
    <source>
        <dbReference type="EMBL" id="KAK4578181.1"/>
    </source>
</evidence>
<feature type="transmembrane region" description="Helical" evidence="6">
    <location>
        <begin position="454"/>
        <end position="471"/>
    </location>
</feature>
<dbReference type="PROSITE" id="PS51005">
    <property type="entry name" value="NAC"/>
    <property type="match status" value="1"/>
</dbReference>
<dbReference type="SUPFAM" id="SSF101941">
    <property type="entry name" value="NAC domain"/>
    <property type="match status" value="1"/>
</dbReference>
<gene>
    <name evidence="8" type="ORF">RGQ29_028357</name>
</gene>
<evidence type="ECO:0000256" key="6">
    <source>
        <dbReference type="SAM" id="Phobius"/>
    </source>
</evidence>
<feature type="compositionally biased region" description="Basic and acidic residues" evidence="5">
    <location>
        <begin position="398"/>
        <end position="411"/>
    </location>
</feature>
<dbReference type="EMBL" id="JAXUIC010000008">
    <property type="protein sequence ID" value="KAK4578181.1"/>
    <property type="molecule type" value="Genomic_DNA"/>
</dbReference>
<feature type="region of interest" description="Disordered" evidence="5">
    <location>
        <begin position="392"/>
        <end position="434"/>
    </location>
</feature>